<keyword evidence="5" id="KW-1185">Reference proteome</keyword>
<feature type="domain" description="Nephrocystin 3-like N-terminal" evidence="3">
    <location>
        <begin position="136"/>
        <end position="242"/>
    </location>
</feature>
<dbReference type="InterPro" id="IPR056884">
    <property type="entry name" value="NPHP3-like_N"/>
</dbReference>
<sequence>MTERPSEGAPSKAGSGQSMHSFAGAHDFTIGQQFNTSQSSSLSVTNHHHHYHSDHRGALVDRLDPCLDASYLRNRRSHPPDSICLPGTREAVLERIKTWGDGGMLLKDNPCHVMWVKGALGTGKSAIAQTIANIHCTRLARTLASQLCGVVPLTKPHMESSLEKHGGLLATGSTSWQLQYLFLEPFRASFSGPRRLFTEPYIAVIDGIDECEDRGQVAEFLNQILTFFTEYPRTPLRFFLSSSAPSHIRTPIVKSEAQIVDLDEPASKKDLTILLNETFENAARDGKIRVPSYGWPTGKDRESLVDSAQGSFGELAAILRFIVEPSSDQTSPEDRLAFILDISQSSVSVNMDQIPHAVLSTIASAKHGISAIQISQLRTIPQRYVHSVLDSLHAVLDVPEVTDKAIRLPPSSSLFREFLFSEKRAGPFFISPLDRRRIAYRCLELLDADTKQVPIASYAQKYYLSHWLASLKDHNGDPASLAQELAQFIHSARTAYPKNYLTILSTYACSHRDWISSAGAFRGGELIAYLAPLDFEERTRLGKPLAKALDHLMNQLPDHQDYTIQALWPKIQSLFERCTRVLFHSRSRVPVALNLPAKRPENHHYTFGAWCWHMAMAAKYDPEFNRESLLNPNLKYFQVPSVSRLSDPIRYLNSLKDMFRRSGDLKRIVKSLKSSLGLGISTIDLLLAPETFQSYSSSSKYNWRFRYENTPDGIHWAYESAKNDVSVLNMFVGYKAFIECFIVQLEEAHDNTTCAFHIARGRAEEKEWKKV</sequence>
<keyword evidence="1" id="KW-0677">Repeat</keyword>
<proteinExistence type="predicted"/>
<dbReference type="Pfam" id="PF24883">
    <property type="entry name" value="NPHP3_N"/>
    <property type="match status" value="1"/>
</dbReference>
<dbReference type="SUPFAM" id="SSF52540">
    <property type="entry name" value="P-loop containing nucleoside triphosphate hydrolases"/>
    <property type="match status" value="1"/>
</dbReference>
<feature type="region of interest" description="Disordered" evidence="2">
    <location>
        <begin position="1"/>
        <end position="21"/>
    </location>
</feature>
<organism evidence="4 5">
    <name type="scientific">Coprinellus micaceus</name>
    <name type="common">Glistening ink-cap mushroom</name>
    <name type="synonym">Coprinus micaceus</name>
    <dbReference type="NCBI Taxonomy" id="71717"/>
    <lineage>
        <taxon>Eukaryota</taxon>
        <taxon>Fungi</taxon>
        <taxon>Dikarya</taxon>
        <taxon>Basidiomycota</taxon>
        <taxon>Agaricomycotina</taxon>
        <taxon>Agaricomycetes</taxon>
        <taxon>Agaricomycetidae</taxon>
        <taxon>Agaricales</taxon>
        <taxon>Agaricineae</taxon>
        <taxon>Psathyrellaceae</taxon>
        <taxon>Coprinellus</taxon>
    </lineage>
</organism>
<accession>A0A4Y7ST01</accession>
<evidence type="ECO:0000256" key="2">
    <source>
        <dbReference type="SAM" id="MobiDB-lite"/>
    </source>
</evidence>
<name>A0A4Y7ST01_COPMI</name>
<gene>
    <name evidence="4" type="ORF">FA13DRAFT_1738798</name>
</gene>
<comment type="caution">
    <text evidence="4">The sequence shown here is derived from an EMBL/GenBank/DDBJ whole genome shotgun (WGS) entry which is preliminary data.</text>
</comment>
<evidence type="ECO:0000256" key="1">
    <source>
        <dbReference type="ARBA" id="ARBA00022737"/>
    </source>
</evidence>
<reference evidence="4 5" key="1">
    <citation type="journal article" date="2019" name="Nat. Ecol. Evol.">
        <title>Megaphylogeny resolves global patterns of mushroom evolution.</title>
        <authorList>
            <person name="Varga T."/>
            <person name="Krizsan K."/>
            <person name="Foldi C."/>
            <person name="Dima B."/>
            <person name="Sanchez-Garcia M."/>
            <person name="Sanchez-Ramirez S."/>
            <person name="Szollosi G.J."/>
            <person name="Szarkandi J.G."/>
            <person name="Papp V."/>
            <person name="Albert L."/>
            <person name="Andreopoulos W."/>
            <person name="Angelini C."/>
            <person name="Antonin V."/>
            <person name="Barry K.W."/>
            <person name="Bougher N.L."/>
            <person name="Buchanan P."/>
            <person name="Buyck B."/>
            <person name="Bense V."/>
            <person name="Catcheside P."/>
            <person name="Chovatia M."/>
            <person name="Cooper J."/>
            <person name="Damon W."/>
            <person name="Desjardin D."/>
            <person name="Finy P."/>
            <person name="Geml J."/>
            <person name="Haridas S."/>
            <person name="Hughes K."/>
            <person name="Justo A."/>
            <person name="Karasinski D."/>
            <person name="Kautmanova I."/>
            <person name="Kiss B."/>
            <person name="Kocsube S."/>
            <person name="Kotiranta H."/>
            <person name="LaButti K.M."/>
            <person name="Lechner B.E."/>
            <person name="Liimatainen K."/>
            <person name="Lipzen A."/>
            <person name="Lukacs Z."/>
            <person name="Mihaltcheva S."/>
            <person name="Morgado L.N."/>
            <person name="Niskanen T."/>
            <person name="Noordeloos M.E."/>
            <person name="Ohm R.A."/>
            <person name="Ortiz-Santana B."/>
            <person name="Ovrebo C."/>
            <person name="Racz N."/>
            <person name="Riley R."/>
            <person name="Savchenko A."/>
            <person name="Shiryaev A."/>
            <person name="Soop K."/>
            <person name="Spirin V."/>
            <person name="Szebenyi C."/>
            <person name="Tomsovsky M."/>
            <person name="Tulloss R.E."/>
            <person name="Uehling J."/>
            <person name="Grigoriev I.V."/>
            <person name="Vagvolgyi C."/>
            <person name="Papp T."/>
            <person name="Martin F.M."/>
            <person name="Miettinen O."/>
            <person name="Hibbett D.S."/>
            <person name="Nagy L.G."/>
        </authorList>
    </citation>
    <scope>NUCLEOTIDE SEQUENCE [LARGE SCALE GENOMIC DNA]</scope>
    <source>
        <strain evidence="4 5">FP101781</strain>
    </source>
</reference>
<evidence type="ECO:0000259" key="3">
    <source>
        <dbReference type="Pfam" id="PF24883"/>
    </source>
</evidence>
<protein>
    <recommendedName>
        <fullName evidence="3">Nephrocystin 3-like N-terminal domain-containing protein</fullName>
    </recommendedName>
</protein>
<dbReference type="InterPro" id="IPR027417">
    <property type="entry name" value="P-loop_NTPase"/>
</dbReference>
<dbReference type="PANTHER" id="PTHR10039:SF14">
    <property type="entry name" value="NACHT DOMAIN-CONTAINING PROTEIN"/>
    <property type="match status" value="1"/>
</dbReference>
<dbReference type="Proteomes" id="UP000298030">
    <property type="component" value="Unassembled WGS sequence"/>
</dbReference>
<evidence type="ECO:0000313" key="5">
    <source>
        <dbReference type="Proteomes" id="UP000298030"/>
    </source>
</evidence>
<dbReference type="EMBL" id="QPFP01000061">
    <property type="protein sequence ID" value="TEB24987.1"/>
    <property type="molecule type" value="Genomic_DNA"/>
</dbReference>
<evidence type="ECO:0000313" key="4">
    <source>
        <dbReference type="EMBL" id="TEB24987.1"/>
    </source>
</evidence>
<dbReference type="OrthoDB" id="2928561at2759"/>
<dbReference type="PANTHER" id="PTHR10039">
    <property type="entry name" value="AMELOGENIN"/>
    <property type="match status" value="1"/>
</dbReference>
<dbReference type="AlphaFoldDB" id="A0A4Y7ST01"/>